<protein>
    <submittedName>
        <fullName evidence="2">Uncharacterized protein</fullName>
    </submittedName>
</protein>
<dbReference type="Proteomes" id="UP000699042">
    <property type="component" value="Unassembled WGS sequence"/>
</dbReference>
<sequence length="67" mass="7330">MTGCFHLSATPRPWSCLKSSFSSSLILLPNRDELSGSEDHHQTPQSGRQKDFCIPPTASSVSRVQGQ</sequence>
<feature type="compositionally biased region" description="Basic and acidic residues" evidence="1">
    <location>
        <begin position="32"/>
        <end position="42"/>
    </location>
</feature>
<accession>A0A9P7QX81</accession>
<feature type="region of interest" description="Disordered" evidence="1">
    <location>
        <begin position="32"/>
        <end position="67"/>
    </location>
</feature>
<evidence type="ECO:0000256" key="1">
    <source>
        <dbReference type="SAM" id="MobiDB-lite"/>
    </source>
</evidence>
<dbReference type="AlphaFoldDB" id="A0A9P7QX81"/>
<comment type="caution">
    <text evidence="2">The sequence shown here is derived from an EMBL/GenBank/DDBJ whole genome shotgun (WGS) entry which is preliminary data.</text>
</comment>
<keyword evidence="3" id="KW-1185">Reference proteome</keyword>
<evidence type="ECO:0000313" key="2">
    <source>
        <dbReference type="EMBL" id="KAG7044309.1"/>
    </source>
</evidence>
<name>A0A9P7QX81_9PEZI</name>
<proteinExistence type="predicted"/>
<gene>
    <name evidence="2" type="ORF">JMJ77_003772</name>
</gene>
<reference evidence="2" key="1">
    <citation type="submission" date="2021-05" db="EMBL/GenBank/DDBJ databases">
        <title>Comparative genomics of three Colletotrichum scovillei strains and genetic complementation revealed genes involved fungal growth and virulence on chili pepper.</title>
        <authorList>
            <person name="Hsieh D.-K."/>
            <person name="Chuang S.-C."/>
            <person name="Chen C.-Y."/>
            <person name="Chao Y.-T."/>
            <person name="Lu M.-Y.J."/>
            <person name="Lee M.-H."/>
            <person name="Shih M.-C."/>
        </authorList>
    </citation>
    <scope>NUCLEOTIDE SEQUENCE</scope>
    <source>
        <strain evidence="2">Coll-153</strain>
    </source>
</reference>
<feature type="compositionally biased region" description="Polar residues" evidence="1">
    <location>
        <begin position="57"/>
        <end position="67"/>
    </location>
</feature>
<evidence type="ECO:0000313" key="3">
    <source>
        <dbReference type="Proteomes" id="UP000699042"/>
    </source>
</evidence>
<organism evidence="2 3">
    <name type="scientific">Colletotrichum scovillei</name>
    <dbReference type="NCBI Taxonomy" id="1209932"/>
    <lineage>
        <taxon>Eukaryota</taxon>
        <taxon>Fungi</taxon>
        <taxon>Dikarya</taxon>
        <taxon>Ascomycota</taxon>
        <taxon>Pezizomycotina</taxon>
        <taxon>Sordariomycetes</taxon>
        <taxon>Hypocreomycetidae</taxon>
        <taxon>Glomerellales</taxon>
        <taxon>Glomerellaceae</taxon>
        <taxon>Colletotrichum</taxon>
        <taxon>Colletotrichum acutatum species complex</taxon>
    </lineage>
</organism>
<dbReference type="EMBL" id="JAESDN010000010">
    <property type="protein sequence ID" value="KAG7044309.1"/>
    <property type="molecule type" value="Genomic_DNA"/>
</dbReference>